<dbReference type="GO" id="GO:0045892">
    <property type="term" value="P:negative regulation of DNA-templated transcription"/>
    <property type="evidence" value="ECO:0007669"/>
    <property type="project" value="TreeGrafter"/>
</dbReference>
<proteinExistence type="predicted"/>
<dbReference type="PROSITE" id="PS50949">
    <property type="entry name" value="HTH_GNTR"/>
    <property type="match status" value="1"/>
</dbReference>
<dbReference type="Pfam" id="PF07702">
    <property type="entry name" value="UTRA"/>
    <property type="match status" value="1"/>
</dbReference>
<dbReference type="InterPro" id="IPR028978">
    <property type="entry name" value="Chorismate_lyase_/UTRA_dom_sf"/>
</dbReference>
<dbReference type="Proteomes" id="UP001319104">
    <property type="component" value="Unassembled WGS sequence"/>
</dbReference>
<evidence type="ECO:0000256" key="3">
    <source>
        <dbReference type="ARBA" id="ARBA00023163"/>
    </source>
</evidence>
<dbReference type="EMBL" id="JAHCMY010000016">
    <property type="protein sequence ID" value="MBS9525632.1"/>
    <property type="molecule type" value="Genomic_DNA"/>
</dbReference>
<dbReference type="InterPro" id="IPR036388">
    <property type="entry name" value="WH-like_DNA-bd_sf"/>
</dbReference>
<dbReference type="PRINTS" id="PR00035">
    <property type="entry name" value="HTHGNTR"/>
</dbReference>
<evidence type="ECO:0000256" key="1">
    <source>
        <dbReference type="ARBA" id="ARBA00023015"/>
    </source>
</evidence>
<dbReference type="SUPFAM" id="SSF46785">
    <property type="entry name" value="Winged helix' DNA-binding domain"/>
    <property type="match status" value="1"/>
</dbReference>
<accession>A0AAP2CK46</accession>
<dbReference type="RefSeq" id="WP_213946492.1">
    <property type="nucleotide sequence ID" value="NZ_JAHCMY010000016.1"/>
</dbReference>
<keyword evidence="1" id="KW-0805">Transcription regulation</keyword>
<dbReference type="Gene3D" id="1.10.10.10">
    <property type="entry name" value="Winged helix-like DNA-binding domain superfamily/Winged helix DNA-binding domain"/>
    <property type="match status" value="1"/>
</dbReference>
<gene>
    <name evidence="5" type="ORF">KI659_16560</name>
</gene>
<protein>
    <submittedName>
        <fullName evidence="5">GntR family transcriptional regulator</fullName>
    </submittedName>
</protein>
<comment type="caution">
    <text evidence="5">The sequence shown here is derived from an EMBL/GenBank/DDBJ whole genome shotgun (WGS) entry which is preliminary data.</text>
</comment>
<dbReference type="InterPro" id="IPR036390">
    <property type="entry name" value="WH_DNA-bd_sf"/>
</dbReference>
<dbReference type="PANTHER" id="PTHR44846:SF1">
    <property type="entry name" value="MANNOSYL-D-GLYCERATE TRANSPORT_METABOLISM SYSTEM REPRESSOR MNGR-RELATED"/>
    <property type="match status" value="1"/>
</dbReference>
<dbReference type="SMART" id="SM00345">
    <property type="entry name" value="HTH_GNTR"/>
    <property type="match status" value="1"/>
</dbReference>
<evidence type="ECO:0000259" key="4">
    <source>
        <dbReference type="PROSITE" id="PS50949"/>
    </source>
</evidence>
<keyword evidence="6" id="KW-1185">Reference proteome</keyword>
<reference evidence="5 6" key="1">
    <citation type="submission" date="2021-05" db="EMBL/GenBank/DDBJ databases">
        <authorList>
            <person name="Zhang Z.D."/>
            <person name="Osman G."/>
        </authorList>
    </citation>
    <scope>NUCLEOTIDE SEQUENCE [LARGE SCALE GENOMIC DNA]</scope>
    <source>
        <strain evidence="5 6">KCTC 32217</strain>
    </source>
</reference>
<name>A0AAP2CK46_9BACT</name>
<dbReference type="Pfam" id="PF00392">
    <property type="entry name" value="GntR"/>
    <property type="match status" value="1"/>
</dbReference>
<dbReference type="Gene3D" id="3.40.1410.10">
    <property type="entry name" value="Chorismate lyase-like"/>
    <property type="match status" value="1"/>
</dbReference>
<dbReference type="InterPro" id="IPR000524">
    <property type="entry name" value="Tscrpt_reg_HTH_GntR"/>
</dbReference>
<dbReference type="InterPro" id="IPR050679">
    <property type="entry name" value="Bact_HTH_transcr_reg"/>
</dbReference>
<keyword evidence="2" id="KW-0238">DNA-binding</keyword>
<dbReference type="GO" id="GO:0003700">
    <property type="term" value="F:DNA-binding transcription factor activity"/>
    <property type="evidence" value="ECO:0007669"/>
    <property type="project" value="InterPro"/>
</dbReference>
<sequence length="242" mass="28119">MNFYLDRNSSTPLYIQVEGLLRNLVEQPEYKEGKLLPNEVELAKQFAISRATLRQAINQLVQEGLLIRKKGIGTKVSTPVSTKSQNWLSFSQEMNARGMPVKNYHFAISWQLPDKKVANFLEIKGDKKILKLERIRGNKDGPFVFFISYFHPRIGLTGNEDYNRPLYEIIEQDYSISAYLSKEEITAINADHSLAEKLEIQQGDPILLRRRFVYDQGERPIEYNIGYYKADSFIYTVESRRI</sequence>
<dbReference type="GO" id="GO:0003677">
    <property type="term" value="F:DNA binding"/>
    <property type="evidence" value="ECO:0007669"/>
    <property type="project" value="UniProtKB-KW"/>
</dbReference>
<dbReference type="CDD" id="cd07377">
    <property type="entry name" value="WHTH_GntR"/>
    <property type="match status" value="1"/>
</dbReference>
<evidence type="ECO:0000313" key="5">
    <source>
        <dbReference type="EMBL" id="MBS9525632.1"/>
    </source>
</evidence>
<feature type="domain" description="HTH gntR-type" evidence="4">
    <location>
        <begin position="11"/>
        <end position="79"/>
    </location>
</feature>
<keyword evidence="3" id="KW-0804">Transcription</keyword>
<evidence type="ECO:0000256" key="2">
    <source>
        <dbReference type="ARBA" id="ARBA00023125"/>
    </source>
</evidence>
<dbReference type="SUPFAM" id="SSF64288">
    <property type="entry name" value="Chorismate lyase-like"/>
    <property type="match status" value="1"/>
</dbReference>
<evidence type="ECO:0000313" key="6">
    <source>
        <dbReference type="Proteomes" id="UP001319104"/>
    </source>
</evidence>
<dbReference type="PANTHER" id="PTHR44846">
    <property type="entry name" value="MANNOSYL-D-GLYCERATE TRANSPORT/METABOLISM SYSTEM REPRESSOR MNGR-RELATED"/>
    <property type="match status" value="1"/>
</dbReference>
<dbReference type="SMART" id="SM00866">
    <property type="entry name" value="UTRA"/>
    <property type="match status" value="1"/>
</dbReference>
<dbReference type="InterPro" id="IPR011663">
    <property type="entry name" value="UTRA"/>
</dbReference>
<organism evidence="5 6">
    <name type="scientific">Litoribacter ruber</name>
    <dbReference type="NCBI Taxonomy" id="702568"/>
    <lineage>
        <taxon>Bacteria</taxon>
        <taxon>Pseudomonadati</taxon>
        <taxon>Bacteroidota</taxon>
        <taxon>Cytophagia</taxon>
        <taxon>Cytophagales</taxon>
        <taxon>Cyclobacteriaceae</taxon>
        <taxon>Litoribacter</taxon>
    </lineage>
</organism>
<dbReference type="AlphaFoldDB" id="A0AAP2CK46"/>